<keyword evidence="1" id="KW-0812">Transmembrane</keyword>
<keyword evidence="1" id="KW-0472">Membrane</keyword>
<protein>
    <submittedName>
        <fullName evidence="3">PspC domain-containing protein</fullName>
    </submittedName>
</protein>
<evidence type="ECO:0000259" key="2">
    <source>
        <dbReference type="Pfam" id="PF04024"/>
    </source>
</evidence>
<reference evidence="3 4" key="1">
    <citation type="submission" date="2018-10" db="EMBL/GenBank/DDBJ databases">
        <title>Oceanobacillus sp. YLB-02 draft genome.</title>
        <authorList>
            <person name="Yu L."/>
        </authorList>
    </citation>
    <scope>NUCLEOTIDE SEQUENCE [LARGE SCALE GENOMIC DNA]</scope>
    <source>
        <strain evidence="3 4">YLB-02</strain>
    </source>
</reference>
<feature type="domain" description="Phage shock protein PspC N-terminal" evidence="2">
    <location>
        <begin position="16"/>
        <end position="68"/>
    </location>
</feature>
<dbReference type="AlphaFoldDB" id="A0A498DUL2"/>
<proteinExistence type="predicted"/>
<dbReference type="Proteomes" id="UP000270219">
    <property type="component" value="Unassembled WGS sequence"/>
</dbReference>
<dbReference type="OrthoDB" id="9815286at2"/>
<evidence type="ECO:0000313" key="4">
    <source>
        <dbReference type="Proteomes" id="UP000270219"/>
    </source>
</evidence>
<dbReference type="InterPro" id="IPR007168">
    <property type="entry name" value="Phageshock_PspC_N"/>
</dbReference>
<keyword evidence="4" id="KW-1185">Reference proteome</keyword>
<accession>A0A498DUL2</accession>
<evidence type="ECO:0000313" key="3">
    <source>
        <dbReference type="EMBL" id="RLL48547.1"/>
    </source>
</evidence>
<dbReference type="EMBL" id="RCHR01000001">
    <property type="protein sequence ID" value="RLL48547.1"/>
    <property type="molecule type" value="Genomic_DNA"/>
</dbReference>
<dbReference type="Pfam" id="PF04024">
    <property type="entry name" value="PspC"/>
    <property type="match status" value="1"/>
</dbReference>
<name>A0A498DUL2_9BACI</name>
<sequence>MVLFRYQKGGFTLNNKLRKSLTDKALTGVCGGLAEFFGISSFVVRLIFIFTNPVSFWVYVFLAWSIKDEISL</sequence>
<gene>
    <name evidence="3" type="ORF">D8M04_03955</name>
</gene>
<comment type="caution">
    <text evidence="3">The sequence shown here is derived from an EMBL/GenBank/DDBJ whole genome shotgun (WGS) entry which is preliminary data.</text>
</comment>
<organism evidence="3 4">
    <name type="scientific">Oceanobacillus piezotolerans</name>
    <dbReference type="NCBI Taxonomy" id="2448030"/>
    <lineage>
        <taxon>Bacteria</taxon>
        <taxon>Bacillati</taxon>
        <taxon>Bacillota</taxon>
        <taxon>Bacilli</taxon>
        <taxon>Bacillales</taxon>
        <taxon>Bacillaceae</taxon>
        <taxon>Oceanobacillus</taxon>
    </lineage>
</organism>
<evidence type="ECO:0000256" key="1">
    <source>
        <dbReference type="SAM" id="Phobius"/>
    </source>
</evidence>
<feature type="transmembrane region" description="Helical" evidence="1">
    <location>
        <begin position="46"/>
        <end position="66"/>
    </location>
</feature>
<keyword evidence="1" id="KW-1133">Transmembrane helix</keyword>